<evidence type="ECO:0000256" key="1">
    <source>
        <dbReference type="SAM" id="MobiDB-lite"/>
    </source>
</evidence>
<reference evidence="3" key="1">
    <citation type="journal article" date="2019" name="Int. J. Syst. Evol. Microbiol.">
        <title>The Global Catalogue of Microorganisms (GCM) 10K type strain sequencing project: providing services to taxonomists for standard genome sequencing and annotation.</title>
        <authorList>
            <consortium name="The Broad Institute Genomics Platform"/>
            <consortium name="The Broad Institute Genome Sequencing Center for Infectious Disease"/>
            <person name="Wu L."/>
            <person name="Ma J."/>
        </authorList>
    </citation>
    <scope>NUCLEOTIDE SEQUENCE [LARGE SCALE GENOMIC DNA]</scope>
    <source>
        <strain evidence="3">NBRC 100033</strain>
    </source>
</reference>
<name>A0ABQ6A4C8_9GAMM</name>
<feature type="region of interest" description="Disordered" evidence="1">
    <location>
        <begin position="196"/>
        <end position="225"/>
    </location>
</feature>
<comment type="caution">
    <text evidence="2">The sequence shown here is derived from an EMBL/GenBank/DDBJ whole genome shotgun (WGS) entry which is preliminary data.</text>
</comment>
<evidence type="ECO:0000313" key="3">
    <source>
        <dbReference type="Proteomes" id="UP001156682"/>
    </source>
</evidence>
<evidence type="ECO:0008006" key="4">
    <source>
        <dbReference type="Google" id="ProtNLM"/>
    </source>
</evidence>
<dbReference type="EMBL" id="BSOR01000070">
    <property type="protein sequence ID" value="GLR65058.1"/>
    <property type="molecule type" value="Genomic_DNA"/>
</dbReference>
<dbReference type="SUPFAM" id="SSF56349">
    <property type="entry name" value="DNA breaking-rejoining enzymes"/>
    <property type="match status" value="2"/>
</dbReference>
<proteinExistence type="predicted"/>
<evidence type="ECO:0000313" key="2">
    <source>
        <dbReference type="EMBL" id="GLR65058.1"/>
    </source>
</evidence>
<dbReference type="InterPro" id="IPR011010">
    <property type="entry name" value="DNA_brk_join_enz"/>
</dbReference>
<accession>A0ABQ6A4C8</accession>
<dbReference type="Proteomes" id="UP001156682">
    <property type="component" value="Unassembled WGS sequence"/>
</dbReference>
<organism evidence="2 3">
    <name type="scientific">Marinospirillum insulare</name>
    <dbReference type="NCBI Taxonomy" id="217169"/>
    <lineage>
        <taxon>Bacteria</taxon>
        <taxon>Pseudomonadati</taxon>
        <taxon>Pseudomonadota</taxon>
        <taxon>Gammaproteobacteria</taxon>
        <taxon>Oceanospirillales</taxon>
        <taxon>Oceanospirillaceae</taxon>
        <taxon>Marinospirillum</taxon>
    </lineage>
</organism>
<keyword evidence="3" id="KW-1185">Reference proteome</keyword>
<gene>
    <name evidence="2" type="ORF">GCM10007878_24970</name>
</gene>
<sequence length="760" mass="86102">MNRKVNFWGKVSESNEKLLLGRMAEVINFYLEHTEDTDLSDAIKLNHAAYLTSPYEELPPGFYSQLDTLLATITDNRELTEFPTVACLCIQADEQSVLHGWHGLVISVALEHLRLFSNASRIASAVNAYRLFVSLELKKYSSEINKHVPSASLPLFEIVAAIDSYFEQPDLILPLKRRLQPIRRIIEDVYKQELKNQRSRGVTPPIAPKENNKNEEKDTVTRKQAPVDEEEAPYIEFVEAFTEPSAKTVDSNEFRADNAPRATFIQAETDSSVSKHIANSAALSAIYARNVAHQIERREKSLITAWPTLTEHEVSILIQAIQEHYQTYSAETLVIYLMLVTGRRLEELCSAKNVASINALNTVGNAYTLEAYGNWYYWMYLPDLPHHKQERVFHGLLNQKLAIVFLPIPYFIPNVQPPPYLIPSYTEDLKISVDAFLARVSKAFSVRLTSTRVADYLGYFLHRNGVDDVVIAHLTGNPSIQPAGIYYQQFNGTQLQEAYNLFITAALKPSIPNLIINPIDPSYLGGSRLQVKDKAIAMLFSHLESQLSDNHSLIEFHNSYTLYVLHLLNFATGHRPVNDPFEDLRSIDLYNAKIFISDKEVRDVDASRTLVLPKVAIEQINAYLAHLEILKDHLTFINPLAINYLEKAMNGTVPFLFFFNLNQGNAILSITPSLVKKMVSDFFGLPLNWNRHYLRTFLSNQGITGETIDTWMGHAKPGQEGLAKYSGLSMSSLKKVADCIQKEMENLEIKKWDGWGAYDG</sequence>
<feature type="compositionally biased region" description="Basic and acidic residues" evidence="1">
    <location>
        <begin position="210"/>
        <end position="221"/>
    </location>
</feature>
<dbReference type="RefSeq" id="WP_027851776.1">
    <property type="nucleotide sequence ID" value="NZ_BSOR01000070.1"/>
</dbReference>
<protein>
    <recommendedName>
        <fullName evidence="4">Phage integrase family protein</fullName>
    </recommendedName>
</protein>